<feature type="compositionally biased region" description="Low complexity" evidence="1">
    <location>
        <begin position="172"/>
        <end position="185"/>
    </location>
</feature>
<evidence type="ECO:0000256" key="1">
    <source>
        <dbReference type="SAM" id="MobiDB-lite"/>
    </source>
</evidence>
<feature type="region of interest" description="Disordered" evidence="1">
    <location>
        <begin position="131"/>
        <end position="191"/>
    </location>
</feature>
<accession>A0A5B7G7R7</accession>
<proteinExistence type="predicted"/>
<reference evidence="2 3" key="1">
    <citation type="submission" date="2019-05" db="EMBL/GenBank/DDBJ databases">
        <title>Another draft genome of Portunus trituberculatus and its Hox gene families provides insights of decapod evolution.</title>
        <authorList>
            <person name="Jeong J.-H."/>
            <person name="Song I."/>
            <person name="Kim S."/>
            <person name="Choi T."/>
            <person name="Kim D."/>
            <person name="Ryu S."/>
            <person name="Kim W."/>
        </authorList>
    </citation>
    <scope>NUCLEOTIDE SEQUENCE [LARGE SCALE GENOMIC DNA]</scope>
    <source>
        <tissue evidence="2">Muscle</tissue>
    </source>
</reference>
<keyword evidence="3" id="KW-1185">Reference proteome</keyword>
<evidence type="ECO:0000313" key="3">
    <source>
        <dbReference type="Proteomes" id="UP000324222"/>
    </source>
</evidence>
<dbReference type="Proteomes" id="UP000324222">
    <property type="component" value="Unassembled WGS sequence"/>
</dbReference>
<dbReference type="AlphaFoldDB" id="A0A5B7G7R7"/>
<protein>
    <submittedName>
        <fullName evidence="2">Uncharacterized protein</fullName>
    </submittedName>
</protein>
<dbReference type="EMBL" id="VSRR010011666">
    <property type="protein sequence ID" value="MPC53496.1"/>
    <property type="molecule type" value="Genomic_DNA"/>
</dbReference>
<evidence type="ECO:0000313" key="2">
    <source>
        <dbReference type="EMBL" id="MPC53496.1"/>
    </source>
</evidence>
<sequence length="202" mass="22217">MARVSALDITPRRPSTLTACTETHEQKGPGVRELLHSPRERVCEGFWEDKLMSARERLSSYLFLRFQTIDAHPNVYLPARSSYSRPTRPTPLPLLSPHHLPLPQHYHRTPSQQREPHLKIGSVLGSLRTHSGREQGWARGGPTGRRSLQGAGHPSVTLTSPLLLGGSNLSRQAAGQHTTPAAAAADPREANGKVVWPPSIHV</sequence>
<name>A0A5B7G7R7_PORTR</name>
<gene>
    <name evidence="2" type="ORF">E2C01_047390</name>
</gene>
<comment type="caution">
    <text evidence="2">The sequence shown here is derived from an EMBL/GenBank/DDBJ whole genome shotgun (WGS) entry which is preliminary data.</text>
</comment>
<organism evidence="2 3">
    <name type="scientific">Portunus trituberculatus</name>
    <name type="common">Swimming crab</name>
    <name type="synonym">Neptunus trituberculatus</name>
    <dbReference type="NCBI Taxonomy" id="210409"/>
    <lineage>
        <taxon>Eukaryota</taxon>
        <taxon>Metazoa</taxon>
        <taxon>Ecdysozoa</taxon>
        <taxon>Arthropoda</taxon>
        <taxon>Crustacea</taxon>
        <taxon>Multicrustacea</taxon>
        <taxon>Malacostraca</taxon>
        <taxon>Eumalacostraca</taxon>
        <taxon>Eucarida</taxon>
        <taxon>Decapoda</taxon>
        <taxon>Pleocyemata</taxon>
        <taxon>Brachyura</taxon>
        <taxon>Eubrachyura</taxon>
        <taxon>Portunoidea</taxon>
        <taxon>Portunidae</taxon>
        <taxon>Portuninae</taxon>
        <taxon>Portunus</taxon>
    </lineage>
</organism>